<feature type="transmembrane region" description="Helical" evidence="1">
    <location>
        <begin position="57"/>
        <end position="73"/>
    </location>
</feature>
<keyword evidence="1" id="KW-0472">Membrane</keyword>
<feature type="transmembrane region" description="Helical" evidence="1">
    <location>
        <begin position="188"/>
        <end position="209"/>
    </location>
</feature>
<dbReference type="AlphaFoldDB" id="K6EAJ1"/>
<name>K6EAJ1_9BACI</name>
<evidence type="ECO:0000313" key="3">
    <source>
        <dbReference type="Proteomes" id="UP000006316"/>
    </source>
</evidence>
<feature type="transmembrane region" description="Helical" evidence="1">
    <location>
        <begin position="159"/>
        <end position="181"/>
    </location>
</feature>
<accession>K6EAJ1</accession>
<dbReference type="EMBL" id="AJLS01000038">
    <property type="protein sequence ID" value="EKN70421.1"/>
    <property type="molecule type" value="Genomic_DNA"/>
</dbReference>
<keyword evidence="1" id="KW-1133">Transmembrane helix</keyword>
<evidence type="ECO:0000313" key="2">
    <source>
        <dbReference type="EMBL" id="EKN70421.1"/>
    </source>
</evidence>
<keyword evidence="1" id="KW-0812">Transmembrane</keyword>
<dbReference type="OrthoDB" id="1911369at2"/>
<feature type="transmembrane region" description="Helical" evidence="1">
    <location>
        <begin position="85"/>
        <end position="106"/>
    </location>
</feature>
<comment type="caution">
    <text evidence="2">The sequence shown here is derived from an EMBL/GenBank/DDBJ whole genome shotgun (WGS) entry which is preliminary data.</text>
</comment>
<dbReference type="RefSeq" id="WP_007084074.1">
    <property type="nucleotide sequence ID" value="NZ_AJLS01000038.1"/>
</dbReference>
<dbReference type="eggNOG" id="ENOG5030ISX">
    <property type="taxonomic scope" value="Bacteria"/>
</dbReference>
<sequence>MDKEKFHIPFPDERTIQNQIKQIVASGVKHNDSFLSYLKSMYRQIGIRQLISERSELVFILFIAVNLLSVLLIKSGTLLGEVENLYAFIFLISPVLFIALSVYTYSNKIMNATYEVEMTCKYNVYQVIAFRMLAFSIIAILVNSLTISIMVMAYNNVQFIRAFMISTTGLFIFSIVFLYTLMKRRTTIVVAMTIFGWVMGNLLLIFKFNKLYSDILVNMPLFVYAIVLFGCICIYFNFLSKLIHFKHTEGAF</sequence>
<reference evidence="2 3" key="1">
    <citation type="journal article" date="2012" name="Front. Microbiol.">
        <title>Redundancy and modularity in membrane-associated dissimilatory nitrate reduction in Bacillus.</title>
        <authorList>
            <person name="Heylen K."/>
            <person name="Keltjens J."/>
        </authorList>
    </citation>
    <scope>NUCLEOTIDE SEQUENCE [LARGE SCALE GENOMIC DNA]</scope>
    <source>
        <strain evidence="3">LMG 21833T</strain>
    </source>
</reference>
<feature type="transmembrane region" description="Helical" evidence="1">
    <location>
        <begin position="127"/>
        <end position="153"/>
    </location>
</feature>
<dbReference type="STRING" id="1117379.BABA_05216"/>
<dbReference type="Proteomes" id="UP000006316">
    <property type="component" value="Unassembled WGS sequence"/>
</dbReference>
<feature type="transmembrane region" description="Helical" evidence="1">
    <location>
        <begin position="221"/>
        <end position="239"/>
    </location>
</feature>
<organism evidence="2 3">
    <name type="scientific">Neobacillus bataviensis LMG 21833</name>
    <dbReference type="NCBI Taxonomy" id="1117379"/>
    <lineage>
        <taxon>Bacteria</taxon>
        <taxon>Bacillati</taxon>
        <taxon>Bacillota</taxon>
        <taxon>Bacilli</taxon>
        <taxon>Bacillales</taxon>
        <taxon>Bacillaceae</taxon>
        <taxon>Neobacillus</taxon>
    </lineage>
</organism>
<dbReference type="PATRIC" id="fig|1117379.3.peg.1088"/>
<proteinExistence type="predicted"/>
<evidence type="ECO:0000256" key="1">
    <source>
        <dbReference type="SAM" id="Phobius"/>
    </source>
</evidence>
<protein>
    <submittedName>
        <fullName evidence="2">Membrane protein</fullName>
    </submittedName>
</protein>
<keyword evidence="3" id="KW-1185">Reference proteome</keyword>
<gene>
    <name evidence="2" type="ORF">BABA_05216</name>
</gene>